<name>A0A1E3BGL0_ASPCR</name>
<dbReference type="FunFam" id="3.10.450.50:FF:000003">
    <property type="entry name" value="Nuclear transport factor 2 family protein"/>
    <property type="match status" value="1"/>
</dbReference>
<dbReference type="PROSITE" id="PS50102">
    <property type="entry name" value="RRM"/>
    <property type="match status" value="1"/>
</dbReference>
<feature type="compositionally biased region" description="Low complexity" evidence="3">
    <location>
        <begin position="183"/>
        <end position="227"/>
    </location>
</feature>
<evidence type="ECO:0000259" key="4">
    <source>
        <dbReference type="PROSITE" id="PS50102"/>
    </source>
</evidence>
<feature type="region of interest" description="Disordered" evidence="3">
    <location>
        <begin position="176"/>
        <end position="323"/>
    </location>
</feature>
<feature type="compositionally biased region" description="Pro residues" evidence="3">
    <location>
        <begin position="350"/>
        <end position="378"/>
    </location>
</feature>
<dbReference type="Gene3D" id="3.30.70.330">
    <property type="match status" value="1"/>
</dbReference>
<evidence type="ECO:0000256" key="2">
    <source>
        <dbReference type="PROSITE-ProRule" id="PRU00176"/>
    </source>
</evidence>
<dbReference type="InterPro" id="IPR000504">
    <property type="entry name" value="RRM_dom"/>
</dbReference>
<organism evidence="6 7">
    <name type="scientific">Aspergillus cristatus</name>
    <name type="common">Chinese Fuzhuan brick tea-fermentation fungus</name>
    <name type="synonym">Eurotium cristatum</name>
    <dbReference type="NCBI Taxonomy" id="573508"/>
    <lineage>
        <taxon>Eukaryota</taxon>
        <taxon>Fungi</taxon>
        <taxon>Dikarya</taxon>
        <taxon>Ascomycota</taxon>
        <taxon>Pezizomycotina</taxon>
        <taxon>Eurotiomycetes</taxon>
        <taxon>Eurotiomycetidae</taxon>
        <taxon>Eurotiales</taxon>
        <taxon>Aspergillaceae</taxon>
        <taxon>Aspergillus</taxon>
        <taxon>Aspergillus subgen. Aspergillus</taxon>
    </lineage>
</organism>
<keyword evidence="1 2" id="KW-0694">RNA-binding</keyword>
<dbReference type="GO" id="GO:1990861">
    <property type="term" value="C:Ubp3-Bre5 deubiquitination complex"/>
    <property type="evidence" value="ECO:0007669"/>
    <property type="project" value="TreeGrafter"/>
</dbReference>
<dbReference type="PANTHER" id="PTHR10693:SF20">
    <property type="entry name" value="AT27578P"/>
    <property type="match status" value="1"/>
</dbReference>
<dbReference type="STRING" id="573508.A0A1E3BGL0"/>
<protein>
    <recommendedName>
        <fullName evidence="8">NTF2 domain-containing protein</fullName>
    </recommendedName>
</protein>
<gene>
    <name evidence="6" type="ORF">SI65_04907</name>
</gene>
<dbReference type="SUPFAM" id="SSF54928">
    <property type="entry name" value="RNA-binding domain, RBD"/>
    <property type="match status" value="1"/>
</dbReference>
<dbReference type="PANTHER" id="PTHR10693">
    <property type="entry name" value="RAS GTPASE-ACTIVATING PROTEIN-BINDING PROTEIN"/>
    <property type="match status" value="1"/>
</dbReference>
<dbReference type="VEuPathDB" id="FungiDB:SI65_04907"/>
<feature type="compositionally biased region" description="Low complexity" evidence="3">
    <location>
        <begin position="263"/>
        <end position="282"/>
    </location>
</feature>
<dbReference type="SMART" id="SM00360">
    <property type="entry name" value="RRM"/>
    <property type="match status" value="1"/>
</dbReference>
<feature type="compositionally biased region" description="Basic and acidic residues" evidence="3">
    <location>
        <begin position="236"/>
        <end position="252"/>
    </location>
</feature>
<dbReference type="InterPro" id="IPR002075">
    <property type="entry name" value="NTF2_dom"/>
</dbReference>
<reference evidence="6 7" key="1">
    <citation type="journal article" date="2016" name="BMC Genomics">
        <title>Comparative genomic and transcriptomic analyses of the Fuzhuan brick tea-fermentation fungus Aspergillus cristatus.</title>
        <authorList>
            <person name="Ge Y."/>
            <person name="Wang Y."/>
            <person name="Liu Y."/>
            <person name="Tan Y."/>
            <person name="Ren X."/>
            <person name="Zhang X."/>
            <person name="Hyde K.D."/>
            <person name="Liu Y."/>
            <person name="Liu Z."/>
        </authorList>
    </citation>
    <scope>NUCLEOTIDE SEQUENCE [LARGE SCALE GENOMIC DNA]</scope>
    <source>
        <strain evidence="6 7">GZAAS20.1005</strain>
    </source>
</reference>
<evidence type="ECO:0000256" key="3">
    <source>
        <dbReference type="SAM" id="MobiDB-lite"/>
    </source>
</evidence>
<proteinExistence type="predicted"/>
<evidence type="ECO:0000313" key="7">
    <source>
        <dbReference type="Proteomes" id="UP000094569"/>
    </source>
</evidence>
<dbReference type="Pfam" id="PF02136">
    <property type="entry name" value="NTF2"/>
    <property type="match status" value="1"/>
</dbReference>
<dbReference type="GO" id="GO:1990904">
    <property type="term" value="C:ribonucleoprotein complex"/>
    <property type="evidence" value="ECO:0007669"/>
    <property type="project" value="TreeGrafter"/>
</dbReference>
<comment type="caution">
    <text evidence="6">The sequence shown here is derived from an EMBL/GenBank/DDBJ whole genome shotgun (WGS) entry which is preliminary data.</text>
</comment>
<dbReference type="InterPro" id="IPR035979">
    <property type="entry name" value="RBD_domain_sf"/>
</dbReference>
<feature type="domain" description="NTF2" evidence="5">
    <location>
        <begin position="57"/>
        <end position="172"/>
    </location>
</feature>
<dbReference type="InterPro" id="IPR018222">
    <property type="entry name" value="Nuclear_transport_factor_2_euk"/>
</dbReference>
<evidence type="ECO:0008006" key="8">
    <source>
        <dbReference type="Google" id="ProtNLM"/>
    </source>
</evidence>
<dbReference type="Pfam" id="PF00076">
    <property type="entry name" value="RRM_1"/>
    <property type="match status" value="1"/>
</dbReference>
<dbReference type="PROSITE" id="PS50177">
    <property type="entry name" value="NTF2_DOMAIN"/>
    <property type="match status" value="1"/>
</dbReference>
<feature type="region of interest" description="Disordered" evidence="3">
    <location>
        <begin position="481"/>
        <end position="540"/>
    </location>
</feature>
<dbReference type="SUPFAM" id="SSF54427">
    <property type="entry name" value="NTF2-like"/>
    <property type="match status" value="1"/>
</dbReference>
<keyword evidence="7" id="KW-1185">Reference proteome</keyword>
<dbReference type="GO" id="GO:0016579">
    <property type="term" value="P:protein deubiquitination"/>
    <property type="evidence" value="ECO:0007669"/>
    <property type="project" value="TreeGrafter"/>
</dbReference>
<feature type="compositionally biased region" description="Low complexity" evidence="3">
    <location>
        <begin position="312"/>
        <end position="323"/>
    </location>
</feature>
<dbReference type="EMBL" id="JXNT01000004">
    <property type="protein sequence ID" value="ODM19921.1"/>
    <property type="molecule type" value="Genomic_DNA"/>
</dbReference>
<evidence type="ECO:0000256" key="1">
    <source>
        <dbReference type="ARBA" id="ARBA00022884"/>
    </source>
</evidence>
<feature type="compositionally biased region" description="Polar residues" evidence="3">
    <location>
        <begin position="30"/>
        <end position="41"/>
    </location>
</feature>
<evidence type="ECO:0000313" key="6">
    <source>
        <dbReference type="EMBL" id="ODM19921.1"/>
    </source>
</evidence>
<dbReference type="Gene3D" id="3.10.450.50">
    <property type="match status" value="1"/>
</dbReference>
<feature type="region of interest" description="Disordered" evidence="3">
    <location>
        <begin position="347"/>
        <end position="408"/>
    </location>
</feature>
<dbReference type="Proteomes" id="UP000094569">
    <property type="component" value="Unassembled WGS sequence"/>
</dbReference>
<dbReference type="CDD" id="cd00780">
    <property type="entry name" value="NTF2"/>
    <property type="match status" value="1"/>
</dbReference>
<dbReference type="InterPro" id="IPR032710">
    <property type="entry name" value="NTF2-like_dom_sf"/>
</dbReference>
<dbReference type="InterPro" id="IPR012677">
    <property type="entry name" value="Nucleotide-bd_a/b_plait_sf"/>
</dbReference>
<dbReference type="GO" id="GO:0034517">
    <property type="term" value="P:ribophagy"/>
    <property type="evidence" value="ECO:0007669"/>
    <property type="project" value="TreeGrafter"/>
</dbReference>
<dbReference type="GO" id="GO:0003729">
    <property type="term" value="F:mRNA binding"/>
    <property type="evidence" value="ECO:0007669"/>
    <property type="project" value="TreeGrafter"/>
</dbReference>
<dbReference type="OrthoDB" id="339151at2759"/>
<accession>A0A1E3BGL0</accession>
<dbReference type="GO" id="GO:0005829">
    <property type="term" value="C:cytosol"/>
    <property type="evidence" value="ECO:0007669"/>
    <property type="project" value="TreeGrafter"/>
</dbReference>
<evidence type="ECO:0000259" key="5">
    <source>
        <dbReference type="PROSITE" id="PS50177"/>
    </source>
</evidence>
<feature type="compositionally biased region" description="Gly residues" evidence="3">
    <location>
        <begin position="514"/>
        <end position="528"/>
    </location>
</feature>
<feature type="compositionally biased region" description="Polar residues" evidence="3">
    <location>
        <begin position="530"/>
        <end position="540"/>
    </location>
</feature>
<sequence length="540" mass="57201">MADTTQAPINGTYPTQVYADSYNHVMNNSANFQPAQSSTPSNAPPADQKNGISKDEVGWYFVEQYYTNMSRSPDKLHLFYSRRSQFVFGTEAESVPVAVGQKAINEKIKQLDFQDCKVRVLNVDSQASFDNILVHVIGEISNKSEPSRKFVQTFVLAEQPNGYYVLNDIFRYLTEEEEDVTAEEPAPAAEQQQQQPQEQQQEQPQQAPEAPAEPAAPETAPAAPEAQVDNEPAVAKVDEKLEEAKPDGEAAEPKAALETNGVAETQEAPAAPSAPALAAEPESTQTEYPPSPEPTPNAVQKEAPAPEKEDLAPALAAPAAPAAPKTWANIASKPGAAPVVPAIPVAAPKAPAPTSAPQPAAPAAPAPQPAAAPAPTPGQPAANDNNGWQTAGHDHKKTQSRGGDEQVSGYIKNVTDKIDAGLLRQTLSRFGKVKNLEVSRPRNCAFVDFAEPAGYAAAVAANPHQIGSEQINVEERRARNYGNANYGPRGGAGRGRGDRAGSQGRGGFQRDGRGGFAPRGRGNFGPKGQGRNQAQAASIP</sequence>
<dbReference type="InterPro" id="IPR039539">
    <property type="entry name" value="Ras_GTPase_bind_prot"/>
</dbReference>
<dbReference type="CDD" id="cd00590">
    <property type="entry name" value="RRM_SF"/>
    <property type="match status" value="1"/>
</dbReference>
<dbReference type="AlphaFoldDB" id="A0A1E3BGL0"/>
<feature type="domain" description="RRM" evidence="4">
    <location>
        <begin position="407"/>
        <end position="478"/>
    </location>
</feature>
<feature type="region of interest" description="Disordered" evidence="3">
    <location>
        <begin position="30"/>
        <end position="51"/>
    </location>
</feature>